<dbReference type="SUPFAM" id="SSF55060">
    <property type="entry name" value="GHMP Kinase, C-terminal domain"/>
    <property type="match status" value="1"/>
</dbReference>
<dbReference type="UniPathway" id="UPA00057">
    <property type="reaction ID" value="UER00099"/>
</dbReference>
<dbReference type="GO" id="GO:0004631">
    <property type="term" value="F:phosphomevalonate kinase activity"/>
    <property type="evidence" value="ECO:0007669"/>
    <property type="project" value="UniProtKB-EC"/>
</dbReference>
<dbReference type="GO" id="GO:0019287">
    <property type="term" value="P:isopentenyl diphosphate biosynthetic process, mevalonate pathway"/>
    <property type="evidence" value="ECO:0007669"/>
    <property type="project" value="UniProtKB-UniPathway"/>
</dbReference>
<keyword evidence="3 9" id="KW-0808">Transferase</keyword>
<evidence type="ECO:0000259" key="7">
    <source>
        <dbReference type="Pfam" id="PF00288"/>
    </source>
</evidence>
<dbReference type="Pfam" id="PF00288">
    <property type="entry name" value="GHMP_kinases_N"/>
    <property type="match status" value="1"/>
</dbReference>
<dbReference type="Gene3D" id="3.30.230.10">
    <property type="match status" value="1"/>
</dbReference>
<dbReference type="InterPro" id="IPR013750">
    <property type="entry name" value="GHMP_kinase_C_dom"/>
</dbReference>
<dbReference type="RefSeq" id="WP_167490795.1">
    <property type="nucleotide sequence ID" value="NZ_CP046173.1"/>
</dbReference>
<dbReference type="PANTHER" id="PTHR31814:SF2">
    <property type="entry name" value="PHOSPHOMEVALONATE KINASE"/>
    <property type="match status" value="1"/>
</dbReference>
<evidence type="ECO:0000256" key="1">
    <source>
        <dbReference type="ARBA" id="ARBA00005017"/>
    </source>
</evidence>
<dbReference type="GO" id="GO:0005524">
    <property type="term" value="F:ATP binding"/>
    <property type="evidence" value="ECO:0007669"/>
    <property type="project" value="UniProtKB-KW"/>
</dbReference>
<evidence type="ECO:0000256" key="2">
    <source>
        <dbReference type="ARBA" id="ARBA00012958"/>
    </source>
</evidence>
<evidence type="ECO:0000313" key="9">
    <source>
        <dbReference type="EMBL" id="QIS23455.1"/>
    </source>
</evidence>
<proteinExistence type="predicted"/>
<gene>
    <name evidence="9" type="ORF">F6W96_39250</name>
</gene>
<keyword evidence="4" id="KW-0547">Nucleotide-binding</keyword>
<evidence type="ECO:0000259" key="8">
    <source>
        <dbReference type="Pfam" id="PF08544"/>
    </source>
</evidence>
<dbReference type="AlphaFoldDB" id="A0A6G9ZCW8"/>
<dbReference type="EC" id="2.7.4.2" evidence="2"/>
<dbReference type="Proteomes" id="UP000500953">
    <property type="component" value="Chromosome"/>
</dbReference>
<sequence length="369" mass="38253">MITCRAPGKLFLAGEYAVLAPGHPGVLVAVDRYATVTVAETRCETITLASDLGGGTRIRCDRDRDGPIVVSGSAAGRFGYVLAAVTVVERLLLERGGRPRWFALTVTGGDLTDGFGHKLGLGSSAAVTVATVAALGAFYDLSLTPADRYRLAMLATLAVAPQGSGGDVAAATWGGWIAYRSPEGHRVAALAAERGVDAALRARWPGLSVRLLPTPARSGLLVGWTGQPSSTPALTARLGNRHQRIREHPAFLADSTICVEHLTAALGADDVAVVQHDIRRARRILDNLDAATGLGIRTPRLDALCTAAEAAGAAAKPSGAGGGDCGIAIIDRDNPAQASDVTHRWIEAGIQPVPCHIHPHDAGHEGDAP</sequence>
<name>A0A6G9ZCW8_9NOCA</name>
<dbReference type="InterPro" id="IPR005917">
    <property type="entry name" value="Pmev_kinase_bact"/>
</dbReference>
<dbReference type="InterPro" id="IPR014721">
    <property type="entry name" value="Ribsml_uS5_D2-typ_fold_subgr"/>
</dbReference>
<organism evidence="9 10">
    <name type="scientific">Nocardia terpenica</name>
    <dbReference type="NCBI Taxonomy" id="455432"/>
    <lineage>
        <taxon>Bacteria</taxon>
        <taxon>Bacillati</taxon>
        <taxon>Actinomycetota</taxon>
        <taxon>Actinomycetes</taxon>
        <taxon>Mycobacteriales</taxon>
        <taxon>Nocardiaceae</taxon>
        <taxon>Nocardia</taxon>
    </lineage>
</organism>
<dbReference type="InterPro" id="IPR036554">
    <property type="entry name" value="GHMP_kinase_C_sf"/>
</dbReference>
<reference evidence="9 10" key="1">
    <citation type="journal article" date="2019" name="ACS Chem. Biol.">
        <title>Identification and Mobilization of a Cryptic Antibiotic Biosynthesis Gene Locus from a Human-Pathogenic Nocardia Isolate.</title>
        <authorList>
            <person name="Herisse M."/>
            <person name="Ishida K."/>
            <person name="Porter J.L."/>
            <person name="Howden B."/>
            <person name="Hertweck C."/>
            <person name="Stinear T.P."/>
            <person name="Pidot S.J."/>
        </authorList>
    </citation>
    <scope>NUCLEOTIDE SEQUENCE [LARGE SCALE GENOMIC DNA]</scope>
    <source>
        <strain evidence="9 10">AUSMDU00012715</strain>
    </source>
</reference>
<dbReference type="InterPro" id="IPR020568">
    <property type="entry name" value="Ribosomal_Su5_D2-typ_SF"/>
</dbReference>
<evidence type="ECO:0000256" key="4">
    <source>
        <dbReference type="ARBA" id="ARBA00022741"/>
    </source>
</evidence>
<dbReference type="SUPFAM" id="SSF54211">
    <property type="entry name" value="Ribosomal protein S5 domain 2-like"/>
    <property type="match status" value="1"/>
</dbReference>
<keyword evidence="6" id="KW-0067">ATP-binding</keyword>
<dbReference type="Pfam" id="PF08544">
    <property type="entry name" value="GHMP_kinases_C"/>
    <property type="match status" value="1"/>
</dbReference>
<dbReference type="PRINTS" id="PR00959">
    <property type="entry name" value="MEVGALKINASE"/>
</dbReference>
<comment type="pathway">
    <text evidence="1">Isoprenoid biosynthesis; isopentenyl diphosphate biosynthesis via mevalonate pathway; isopentenyl diphosphate from (R)-mevalonate: step 2/3.</text>
</comment>
<evidence type="ECO:0000256" key="5">
    <source>
        <dbReference type="ARBA" id="ARBA00022777"/>
    </source>
</evidence>
<dbReference type="Gene3D" id="3.30.70.890">
    <property type="entry name" value="GHMP kinase, C-terminal domain"/>
    <property type="match status" value="1"/>
</dbReference>
<dbReference type="PANTHER" id="PTHR31814">
    <property type="match status" value="1"/>
</dbReference>
<feature type="domain" description="GHMP kinase C-terminal" evidence="8">
    <location>
        <begin position="272"/>
        <end position="341"/>
    </location>
</feature>
<evidence type="ECO:0000313" key="10">
    <source>
        <dbReference type="Proteomes" id="UP000500953"/>
    </source>
</evidence>
<feature type="domain" description="GHMP kinase N-terminal" evidence="7">
    <location>
        <begin position="116"/>
        <end position="175"/>
    </location>
</feature>
<accession>A0A6G9ZCW8</accession>
<keyword evidence="5 9" id="KW-0418">Kinase</keyword>
<dbReference type="EMBL" id="CP046173">
    <property type="protein sequence ID" value="QIS23455.1"/>
    <property type="molecule type" value="Genomic_DNA"/>
</dbReference>
<dbReference type="InterPro" id="IPR035102">
    <property type="entry name" value="Phosphomevalonate_kinase"/>
</dbReference>
<protein>
    <recommendedName>
        <fullName evidence="2">phosphomevalonate kinase</fullName>
        <ecNumber evidence="2">2.7.4.2</ecNumber>
    </recommendedName>
</protein>
<dbReference type="InterPro" id="IPR006204">
    <property type="entry name" value="GHMP_kinase_N_dom"/>
</dbReference>
<dbReference type="NCBIfam" id="TIGR01220">
    <property type="entry name" value="Pmev_kin_Gr_pos"/>
    <property type="match status" value="1"/>
</dbReference>
<evidence type="ECO:0000256" key="3">
    <source>
        <dbReference type="ARBA" id="ARBA00022679"/>
    </source>
</evidence>
<evidence type="ECO:0000256" key="6">
    <source>
        <dbReference type="ARBA" id="ARBA00022840"/>
    </source>
</evidence>